<keyword evidence="3" id="KW-1185">Reference proteome</keyword>
<organism evidence="2 3">
    <name type="scientific">Apodospora peruviana</name>
    <dbReference type="NCBI Taxonomy" id="516989"/>
    <lineage>
        <taxon>Eukaryota</taxon>
        <taxon>Fungi</taxon>
        <taxon>Dikarya</taxon>
        <taxon>Ascomycota</taxon>
        <taxon>Pezizomycotina</taxon>
        <taxon>Sordariomycetes</taxon>
        <taxon>Sordariomycetidae</taxon>
        <taxon>Sordariales</taxon>
        <taxon>Lasiosphaeriaceae</taxon>
        <taxon>Apodospora</taxon>
    </lineage>
</organism>
<comment type="caution">
    <text evidence="2">The sequence shown here is derived from an EMBL/GenBank/DDBJ whole genome shotgun (WGS) entry which is preliminary data.</text>
</comment>
<protein>
    <submittedName>
        <fullName evidence="2">Uncharacterized protein</fullName>
    </submittedName>
</protein>
<name>A0AAE0MEG9_9PEZI</name>
<proteinExistence type="predicted"/>
<evidence type="ECO:0000313" key="2">
    <source>
        <dbReference type="EMBL" id="KAK3328758.1"/>
    </source>
</evidence>
<feature type="compositionally biased region" description="Low complexity" evidence="1">
    <location>
        <begin position="261"/>
        <end position="276"/>
    </location>
</feature>
<dbReference type="EMBL" id="JAUEDM010000001">
    <property type="protein sequence ID" value="KAK3328758.1"/>
    <property type="molecule type" value="Genomic_DNA"/>
</dbReference>
<reference evidence="2" key="1">
    <citation type="journal article" date="2023" name="Mol. Phylogenet. Evol.">
        <title>Genome-scale phylogeny and comparative genomics of the fungal order Sordariales.</title>
        <authorList>
            <person name="Hensen N."/>
            <person name="Bonometti L."/>
            <person name="Westerberg I."/>
            <person name="Brannstrom I.O."/>
            <person name="Guillou S."/>
            <person name="Cros-Aarteil S."/>
            <person name="Calhoun S."/>
            <person name="Haridas S."/>
            <person name="Kuo A."/>
            <person name="Mondo S."/>
            <person name="Pangilinan J."/>
            <person name="Riley R."/>
            <person name="LaButti K."/>
            <person name="Andreopoulos B."/>
            <person name="Lipzen A."/>
            <person name="Chen C."/>
            <person name="Yan M."/>
            <person name="Daum C."/>
            <person name="Ng V."/>
            <person name="Clum A."/>
            <person name="Steindorff A."/>
            <person name="Ohm R.A."/>
            <person name="Martin F."/>
            <person name="Silar P."/>
            <person name="Natvig D.O."/>
            <person name="Lalanne C."/>
            <person name="Gautier V."/>
            <person name="Ament-Velasquez S.L."/>
            <person name="Kruys A."/>
            <person name="Hutchinson M.I."/>
            <person name="Powell A.J."/>
            <person name="Barry K."/>
            <person name="Miller A.N."/>
            <person name="Grigoriev I.V."/>
            <person name="Debuchy R."/>
            <person name="Gladieux P."/>
            <person name="Hiltunen Thoren M."/>
            <person name="Johannesson H."/>
        </authorList>
    </citation>
    <scope>NUCLEOTIDE SEQUENCE</scope>
    <source>
        <strain evidence="2">CBS 118394</strain>
    </source>
</reference>
<feature type="region of interest" description="Disordered" evidence="1">
    <location>
        <begin position="258"/>
        <end position="277"/>
    </location>
</feature>
<evidence type="ECO:0000256" key="1">
    <source>
        <dbReference type="SAM" id="MobiDB-lite"/>
    </source>
</evidence>
<reference evidence="2" key="2">
    <citation type="submission" date="2023-06" db="EMBL/GenBank/DDBJ databases">
        <authorList>
            <consortium name="Lawrence Berkeley National Laboratory"/>
            <person name="Haridas S."/>
            <person name="Hensen N."/>
            <person name="Bonometti L."/>
            <person name="Westerberg I."/>
            <person name="Brannstrom I.O."/>
            <person name="Guillou S."/>
            <person name="Cros-Aarteil S."/>
            <person name="Calhoun S."/>
            <person name="Kuo A."/>
            <person name="Mondo S."/>
            <person name="Pangilinan J."/>
            <person name="Riley R."/>
            <person name="Labutti K."/>
            <person name="Andreopoulos B."/>
            <person name="Lipzen A."/>
            <person name="Chen C."/>
            <person name="Yanf M."/>
            <person name="Daum C."/>
            <person name="Ng V."/>
            <person name="Clum A."/>
            <person name="Steindorff A."/>
            <person name="Ohm R."/>
            <person name="Martin F."/>
            <person name="Silar P."/>
            <person name="Natvig D."/>
            <person name="Lalanne C."/>
            <person name="Gautier V."/>
            <person name="Ament-Velasquez S.L."/>
            <person name="Kruys A."/>
            <person name="Hutchinson M.I."/>
            <person name="Powell A.J."/>
            <person name="Barry K."/>
            <person name="Miller A.N."/>
            <person name="Grigoriev I.V."/>
            <person name="Debuchy R."/>
            <person name="Gladieux P."/>
            <person name="Thoren M.H."/>
            <person name="Johannesson H."/>
        </authorList>
    </citation>
    <scope>NUCLEOTIDE SEQUENCE</scope>
    <source>
        <strain evidence="2">CBS 118394</strain>
    </source>
</reference>
<accession>A0AAE0MEG9</accession>
<sequence length="356" mass="39695">MECSTMDYTNQPADTAAIVLCHRCHGLLDLDLAIVEHIDTLITNDSSWCPYRIRDRHLWERNYWDSNGVWFESRGEPYSGGHLQWDTTDESCRSVMRGIESFNHYKSVQTPIISPLPLNDFRSQPDCGAKDDPEGYGYPYKGDDMLYACTESILTTPLARSDIRPSWLASIDYEGNILIPLVTRLVAEQRSDVFGNDVRSMDSAFFPDHFLWVGLPDGGDNPCMYPLYTMYGKCTSTEPSTLLTSWWILPLSKPTTSSGIPNPTATTTASLPTSSPMPTPVVRLTSAVLTPTPTCCDKVLPVDLVLGTARVLGQTQRKQVPRERRSHSYPLVWPGTALLVVLHGPNNPAADMLPPR</sequence>
<evidence type="ECO:0000313" key="3">
    <source>
        <dbReference type="Proteomes" id="UP001283341"/>
    </source>
</evidence>
<dbReference type="AlphaFoldDB" id="A0AAE0MEG9"/>
<dbReference type="Proteomes" id="UP001283341">
    <property type="component" value="Unassembled WGS sequence"/>
</dbReference>
<gene>
    <name evidence="2" type="ORF">B0H66DRAFT_1071</name>
</gene>